<dbReference type="EMBL" id="JAADYS010003211">
    <property type="protein sequence ID" value="KAF4449458.1"/>
    <property type="molecule type" value="Genomic_DNA"/>
</dbReference>
<keyword evidence="6" id="KW-1185">Reference proteome</keyword>
<dbReference type="PANTHER" id="PTHR40633:SF1">
    <property type="entry name" value="GPI ANCHORED SERINE-THREONINE RICH PROTEIN (AFU_ORTHOLOGUE AFUA_1G03630)"/>
    <property type="match status" value="1"/>
</dbReference>
<dbReference type="AlphaFoldDB" id="A0A8H4KHR1"/>
<keyword evidence="1 3" id="KW-0732">Signal</keyword>
<dbReference type="InterPro" id="IPR052982">
    <property type="entry name" value="SRP1/TIP1-like"/>
</dbReference>
<dbReference type="OrthoDB" id="2260257at2759"/>
<accession>A0A8H4KHR1</accession>
<evidence type="ECO:0000313" key="6">
    <source>
        <dbReference type="Proteomes" id="UP000554235"/>
    </source>
</evidence>
<feature type="compositionally biased region" description="Basic and acidic residues" evidence="2">
    <location>
        <begin position="125"/>
        <end position="139"/>
    </location>
</feature>
<evidence type="ECO:0000259" key="4">
    <source>
        <dbReference type="Pfam" id="PF10342"/>
    </source>
</evidence>
<evidence type="ECO:0000256" key="2">
    <source>
        <dbReference type="SAM" id="MobiDB-lite"/>
    </source>
</evidence>
<feature type="signal peptide" evidence="3">
    <location>
        <begin position="1"/>
        <end position="19"/>
    </location>
</feature>
<dbReference type="Proteomes" id="UP000554235">
    <property type="component" value="Unassembled WGS sequence"/>
</dbReference>
<evidence type="ECO:0000256" key="1">
    <source>
        <dbReference type="ARBA" id="ARBA00022729"/>
    </source>
</evidence>
<feature type="region of interest" description="Disordered" evidence="2">
    <location>
        <begin position="125"/>
        <end position="157"/>
    </location>
</feature>
<dbReference type="PANTHER" id="PTHR40633">
    <property type="entry name" value="MATRIX PROTEIN, PUTATIVE (AFU_ORTHOLOGUE AFUA_8G05410)-RELATED"/>
    <property type="match status" value="1"/>
</dbReference>
<organism evidence="5 6">
    <name type="scientific">Fusarium albosuccineum</name>
    <dbReference type="NCBI Taxonomy" id="1237068"/>
    <lineage>
        <taxon>Eukaryota</taxon>
        <taxon>Fungi</taxon>
        <taxon>Dikarya</taxon>
        <taxon>Ascomycota</taxon>
        <taxon>Pezizomycotina</taxon>
        <taxon>Sordariomycetes</taxon>
        <taxon>Hypocreomycetidae</taxon>
        <taxon>Hypocreales</taxon>
        <taxon>Nectriaceae</taxon>
        <taxon>Fusarium</taxon>
        <taxon>Fusarium decemcellulare species complex</taxon>
    </lineage>
</organism>
<name>A0A8H4KHR1_9HYPO</name>
<comment type="caution">
    <text evidence="5">The sequence shown here is derived from an EMBL/GenBank/DDBJ whole genome shotgun (WGS) entry which is preliminary data.</text>
</comment>
<gene>
    <name evidence="5" type="ORF">FALBO_16649</name>
</gene>
<feature type="chain" id="PRO_5034554051" evidence="3">
    <location>
        <begin position="20"/>
        <end position="230"/>
    </location>
</feature>
<dbReference type="Pfam" id="PF10342">
    <property type="entry name" value="Kre9_KNH"/>
    <property type="match status" value="1"/>
</dbReference>
<dbReference type="InterPro" id="IPR018466">
    <property type="entry name" value="Kre9/Knh1-like_N"/>
</dbReference>
<evidence type="ECO:0000313" key="5">
    <source>
        <dbReference type="EMBL" id="KAF4449458.1"/>
    </source>
</evidence>
<protein>
    <submittedName>
        <fullName evidence="5">Cell wall beta-glucan synthesis</fullName>
    </submittedName>
</protein>
<evidence type="ECO:0000256" key="3">
    <source>
        <dbReference type="SAM" id="SignalP"/>
    </source>
</evidence>
<feature type="domain" description="Yeast cell wall synthesis Kre9/Knh1-like N-terminal" evidence="4">
    <location>
        <begin position="29"/>
        <end position="122"/>
    </location>
</feature>
<feature type="non-terminal residue" evidence="5">
    <location>
        <position position="230"/>
    </location>
</feature>
<proteinExistence type="predicted"/>
<reference evidence="5 6" key="1">
    <citation type="submission" date="2020-01" db="EMBL/GenBank/DDBJ databases">
        <title>Identification and distribution of gene clusters putatively required for synthesis of sphingolipid metabolism inhibitors in phylogenetically diverse species of the filamentous fungus Fusarium.</title>
        <authorList>
            <person name="Kim H.-S."/>
            <person name="Busman M."/>
            <person name="Brown D.W."/>
            <person name="Divon H."/>
            <person name="Uhlig S."/>
            <person name="Proctor R.H."/>
        </authorList>
    </citation>
    <scope>NUCLEOTIDE SEQUENCE [LARGE SCALE GENOMIC DNA]</scope>
    <source>
        <strain evidence="5 6">NRRL 20459</strain>
    </source>
</reference>
<sequence>MKFTISAAALMAFAAQAFAQTADFDPIYKPTAWQSVPAGQPFEITWQAPAKYAGEKITISLIGGATQNTQEPIKDIASGVSNDAEAYTWSVDSSLGDKNVYGLVIKLESNPEIFQYSNPFKIAGGEKKAEEAGGEKKSEETDDYEAPSYGKPTSTLTAHHGAKTISVSSVYGVPETTVVPVVKTETVPCNGTAPATTFVPIVKTASVPCNGTTTATGAPVPPAYTKPAQP</sequence>